<dbReference type="Pfam" id="PF02518">
    <property type="entry name" value="HATPase_c"/>
    <property type="match status" value="1"/>
</dbReference>
<dbReference type="PANTHER" id="PTHR43547">
    <property type="entry name" value="TWO-COMPONENT HISTIDINE KINASE"/>
    <property type="match status" value="1"/>
</dbReference>
<dbReference type="SMART" id="SM00387">
    <property type="entry name" value="HATPase_c"/>
    <property type="match status" value="1"/>
</dbReference>
<protein>
    <submittedName>
        <fullName evidence="4">ATP-binding protein</fullName>
    </submittedName>
</protein>
<evidence type="ECO:0000259" key="3">
    <source>
        <dbReference type="PROSITE" id="PS50109"/>
    </source>
</evidence>
<proteinExistence type="predicted"/>
<dbReference type="InterPro" id="IPR005467">
    <property type="entry name" value="His_kinase_dom"/>
</dbReference>
<keyword evidence="2" id="KW-0812">Transmembrane</keyword>
<dbReference type="Gene3D" id="2.60.40.10">
    <property type="entry name" value="Immunoglobulins"/>
    <property type="match status" value="1"/>
</dbReference>
<sequence>MHTDYFRFYSKRQLKYGVLICCFLFFQSVVYPQTGYVIKQYNSENGLPQNSVKAIKFDKSGFCWLATEAGIVRFDNNNFKQYGSEVIKGLKSERIVAMMTDTAGNILAQGLDFQNIKIAGSTSLYAYVPALTDTNNPSFVTTGYITPNAVLDSLWQTIYNTTTIPLVKMPAGLKNGDIYLFQGGNAYFIQKNRVVKLKRNETEPIGSLILNDHYFLQVWPGNRIRCWDNGVEQTGHINGAIAGNNDFLSGNFKTLWCEQGAFIYAGGNLYELFYRNGVVNSKCVLSNLNLEMPLCIAYRPDLRTYFIGTGTQGLYAIKVSDFIYPEIPQQSGPENYYTIAKTSKDDIAVNNALVHRDNTSLYVPLYNSDSRATYTDSTDRIYYETSFLLSRYNSRTGIVDRNLLQLDNRLMAIVPLNEDGTLLLCTHSTLYKVTRDGNVIYQKKLPTDIAATALVPLKNGTYLLATSGGLKWYNLKNHTISRSILDSFSIRTVYEDKQNRLWIGTDGKGSFLYTNNQLYPLAPGPRGAFKSIHAFIEDNRGNFWLPTNNGLYKVPVNALADFATGKTSSVFWFTFNKGNGLRTNEFNGGANPNFQWLQDSALILPSIDGLVKFYPNKLATDFPREKIFIDEISIDGQPVISDSIHGTIRLKPTFQTLHIKIACPFFGNKDDLKLEYKIGTAMGQWIPVSSSGVISINTLPAGDYTLQFRKAGSDQRTPGGGIAINVVVTPFFYKTGWFFAGIVLCIVFLGYLFARRRLVQLEKEKLKIEKIVDLRTEKLSTAIQQLEHSEIALKKSNEVKEQIISTVLHDIRSPLFSMRVTGKALVKNWKDSNQENLNQVMGLNQLIGELSRFTDQFFSWAVSQQEHFKVKKTQFPLQQVFGDIEALFREILQTNNNKFSIQETAVQLYTDRDILILILRNLVDNANKNTENGTISIKAVPIPEGLQIQISDTGKGLNAFQIENFLSRDKAVKNGRMGSAIILEMLDKIDGVLFVTSGQEKGAVFTIALKQDPIKKG</sequence>
<dbReference type="EMBL" id="JAJNEC010000005">
    <property type="protein sequence ID" value="MCD2422836.1"/>
    <property type="molecule type" value="Genomic_DNA"/>
</dbReference>
<evidence type="ECO:0000256" key="1">
    <source>
        <dbReference type="ARBA" id="ARBA00022553"/>
    </source>
</evidence>
<comment type="caution">
    <text evidence="4">The sequence shown here is derived from an EMBL/GenBank/DDBJ whole genome shotgun (WGS) entry which is preliminary data.</text>
</comment>
<dbReference type="GO" id="GO:0005524">
    <property type="term" value="F:ATP binding"/>
    <property type="evidence" value="ECO:0007669"/>
    <property type="project" value="UniProtKB-KW"/>
</dbReference>
<dbReference type="InterPro" id="IPR003594">
    <property type="entry name" value="HATPase_dom"/>
</dbReference>
<dbReference type="Gene3D" id="2.130.10.10">
    <property type="entry name" value="YVTN repeat-like/Quinoprotein amine dehydrogenase"/>
    <property type="match status" value="2"/>
</dbReference>
<accession>A0ABS8PP89</accession>
<dbReference type="RefSeq" id="WP_231004113.1">
    <property type="nucleotide sequence ID" value="NZ_JAJNEC010000005.1"/>
</dbReference>
<evidence type="ECO:0000313" key="5">
    <source>
        <dbReference type="Proteomes" id="UP001199816"/>
    </source>
</evidence>
<dbReference type="SUPFAM" id="SSF63829">
    <property type="entry name" value="Calcium-dependent phosphotriesterase"/>
    <property type="match status" value="1"/>
</dbReference>
<keyword evidence="2" id="KW-1133">Transmembrane helix</keyword>
<dbReference type="SUPFAM" id="SSF55874">
    <property type="entry name" value="ATPase domain of HSP90 chaperone/DNA topoisomerase II/histidine kinase"/>
    <property type="match status" value="1"/>
</dbReference>
<evidence type="ECO:0000313" key="4">
    <source>
        <dbReference type="EMBL" id="MCD2422836.1"/>
    </source>
</evidence>
<dbReference type="InterPro" id="IPR011110">
    <property type="entry name" value="Reg_prop"/>
</dbReference>
<keyword evidence="2" id="KW-0472">Membrane</keyword>
<reference evidence="4 5" key="1">
    <citation type="submission" date="2021-11" db="EMBL/GenBank/DDBJ databases">
        <title>Genomic of Niabella pedocola.</title>
        <authorList>
            <person name="Wu T."/>
        </authorList>
    </citation>
    <scope>NUCLEOTIDE SEQUENCE [LARGE SCALE GENOMIC DNA]</scope>
    <source>
        <strain evidence="4 5">JCM 31011</strain>
    </source>
</reference>
<name>A0ABS8PP89_9BACT</name>
<dbReference type="InterPro" id="IPR015943">
    <property type="entry name" value="WD40/YVTN_repeat-like_dom_sf"/>
</dbReference>
<dbReference type="PROSITE" id="PS50109">
    <property type="entry name" value="HIS_KIN"/>
    <property type="match status" value="1"/>
</dbReference>
<dbReference type="SUPFAM" id="SSF47384">
    <property type="entry name" value="Homodimeric domain of signal transducing histidine kinase"/>
    <property type="match status" value="1"/>
</dbReference>
<keyword evidence="4" id="KW-0547">Nucleotide-binding</keyword>
<dbReference type="Gene3D" id="3.30.565.10">
    <property type="entry name" value="Histidine kinase-like ATPase, C-terminal domain"/>
    <property type="match status" value="1"/>
</dbReference>
<dbReference type="Gene3D" id="1.10.287.130">
    <property type="match status" value="1"/>
</dbReference>
<feature type="domain" description="Histidine kinase" evidence="3">
    <location>
        <begin position="806"/>
        <end position="1013"/>
    </location>
</feature>
<dbReference type="InterPro" id="IPR013783">
    <property type="entry name" value="Ig-like_fold"/>
</dbReference>
<dbReference type="Pfam" id="PF07494">
    <property type="entry name" value="Reg_prop"/>
    <property type="match status" value="1"/>
</dbReference>
<evidence type="ECO:0000256" key="2">
    <source>
        <dbReference type="SAM" id="Phobius"/>
    </source>
</evidence>
<keyword evidence="1" id="KW-0597">Phosphoprotein</keyword>
<gene>
    <name evidence="4" type="ORF">LQ567_08700</name>
</gene>
<keyword evidence="5" id="KW-1185">Reference proteome</keyword>
<feature type="transmembrane region" description="Helical" evidence="2">
    <location>
        <begin position="736"/>
        <end position="754"/>
    </location>
</feature>
<dbReference type="InterPro" id="IPR036097">
    <property type="entry name" value="HisK_dim/P_sf"/>
</dbReference>
<keyword evidence="4" id="KW-0067">ATP-binding</keyword>
<dbReference type="InterPro" id="IPR036890">
    <property type="entry name" value="HATPase_C_sf"/>
</dbReference>
<dbReference type="Proteomes" id="UP001199816">
    <property type="component" value="Unassembled WGS sequence"/>
</dbReference>
<organism evidence="4 5">
    <name type="scientific">Niabella pedocola</name>
    <dbReference type="NCBI Taxonomy" id="1752077"/>
    <lineage>
        <taxon>Bacteria</taxon>
        <taxon>Pseudomonadati</taxon>
        <taxon>Bacteroidota</taxon>
        <taxon>Chitinophagia</taxon>
        <taxon>Chitinophagales</taxon>
        <taxon>Chitinophagaceae</taxon>
        <taxon>Niabella</taxon>
    </lineage>
</organism>
<dbReference type="PANTHER" id="PTHR43547:SF2">
    <property type="entry name" value="HYBRID SIGNAL TRANSDUCTION HISTIDINE KINASE C"/>
    <property type="match status" value="1"/>
</dbReference>